<keyword evidence="4" id="KW-1133">Transmembrane helix</keyword>
<keyword evidence="6" id="KW-0732">Signal</keyword>
<dbReference type="InterPro" id="IPR013210">
    <property type="entry name" value="LRR_N_plant-typ"/>
</dbReference>
<evidence type="ECO:0000313" key="9">
    <source>
        <dbReference type="Proteomes" id="UP000000226"/>
    </source>
</evidence>
<evidence type="ECO:0000256" key="3">
    <source>
        <dbReference type="ARBA" id="ARBA00022737"/>
    </source>
</evidence>
<dbReference type="Pfam" id="PF00560">
    <property type="entry name" value="LRR_1"/>
    <property type="match status" value="4"/>
</dbReference>
<accession>V7B494</accession>
<dbReference type="InterPro" id="IPR032675">
    <property type="entry name" value="LRR_dom_sf"/>
</dbReference>
<dbReference type="InterPro" id="IPR001611">
    <property type="entry name" value="Leu-rich_rpt"/>
</dbReference>
<dbReference type="SMR" id="V7B494"/>
<protein>
    <recommendedName>
        <fullName evidence="7">Leucine-rich repeat-containing N-terminal plant-type domain-containing protein</fullName>
    </recommendedName>
</protein>
<dbReference type="PRINTS" id="PR00019">
    <property type="entry name" value="LEURICHRPT"/>
</dbReference>
<name>V7B494_PHAVU</name>
<evidence type="ECO:0000256" key="4">
    <source>
        <dbReference type="ARBA" id="ARBA00022989"/>
    </source>
</evidence>
<dbReference type="PANTHER" id="PTHR48004:SF56">
    <property type="entry name" value="LRR RECEPTOR-LIKE SERINE_THREONINE-PROTEIN KINASE GSO1"/>
    <property type="match status" value="1"/>
</dbReference>
<dbReference type="PROSITE" id="PS51450">
    <property type="entry name" value="LRR"/>
    <property type="match status" value="2"/>
</dbReference>
<keyword evidence="3" id="KW-0677">Repeat</keyword>
<dbReference type="SUPFAM" id="SSF52058">
    <property type="entry name" value="L domain-like"/>
    <property type="match status" value="1"/>
</dbReference>
<evidence type="ECO:0000256" key="1">
    <source>
        <dbReference type="ARBA" id="ARBA00022614"/>
    </source>
</evidence>
<evidence type="ECO:0000256" key="6">
    <source>
        <dbReference type="SAM" id="SignalP"/>
    </source>
</evidence>
<dbReference type="Proteomes" id="UP000000226">
    <property type="component" value="Chromosome 8"/>
</dbReference>
<reference evidence="9" key="1">
    <citation type="journal article" date="2014" name="Nat. Genet.">
        <title>A reference genome for common bean and genome-wide analysis of dual domestications.</title>
        <authorList>
            <person name="Schmutz J."/>
            <person name="McClean P.E."/>
            <person name="Mamidi S."/>
            <person name="Wu G.A."/>
            <person name="Cannon S.B."/>
            <person name="Grimwood J."/>
            <person name="Jenkins J."/>
            <person name="Shu S."/>
            <person name="Song Q."/>
            <person name="Chavarro C."/>
            <person name="Torres-Torres M."/>
            <person name="Geffroy V."/>
            <person name="Moghaddam S.M."/>
            <person name="Gao D."/>
            <person name="Abernathy B."/>
            <person name="Barry K."/>
            <person name="Blair M."/>
            <person name="Brick M.A."/>
            <person name="Chovatia M."/>
            <person name="Gepts P."/>
            <person name="Goodstein D.M."/>
            <person name="Gonzales M."/>
            <person name="Hellsten U."/>
            <person name="Hyten D.L."/>
            <person name="Jia G."/>
            <person name="Kelly J.D."/>
            <person name="Kudrna D."/>
            <person name="Lee R."/>
            <person name="Richard M.M."/>
            <person name="Miklas P.N."/>
            <person name="Osorno J.M."/>
            <person name="Rodrigues J."/>
            <person name="Thareau V."/>
            <person name="Urrea C.A."/>
            <person name="Wang M."/>
            <person name="Yu Y."/>
            <person name="Zhang M."/>
            <person name="Wing R.A."/>
            <person name="Cregan P.B."/>
            <person name="Rokhsar D.S."/>
            <person name="Jackson S.A."/>
        </authorList>
    </citation>
    <scope>NUCLEOTIDE SEQUENCE [LARGE SCALE GENOMIC DNA]</scope>
    <source>
        <strain evidence="9">cv. G19833</strain>
    </source>
</reference>
<dbReference type="EMBL" id="CM002295">
    <property type="protein sequence ID" value="ESW12400.1"/>
    <property type="molecule type" value="Genomic_DNA"/>
</dbReference>
<dbReference type="OrthoDB" id="1433249at2759"/>
<organism evidence="8 9">
    <name type="scientific">Phaseolus vulgaris</name>
    <name type="common">Kidney bean</name>
    <name type="synonym">French bean</name>
    <dbReference type="NCBI Taxonomy" id="3885"/>
    <lineage>
        <taxon>Eukaryota</taxon>
        <taxon>Viridiplantae</taxon>
        <taxon>Streptophyta</taxon>
        <taxon>Embryophyta</taxon>
        <taxon>Tracheophyta</taxon>
        <taxon>Spermatophyta</taxon>
        <taxon>Magnoliopsida</taxon>
        <taxon>eudicotyledons</taxon>
        <taxon>Gunneridae</taxon>
        <taxon>Pentapetalae</taxon>
        <taxon>rosids</taxon>
        <taxon>fabids</taxon>
        <taxon>Fabales</taxon>
        <taxon>Fabaceae</taxon>
        <taxon>Papilionoideae</taxon>
        <taxon>50 kb inversion clade</taxon>
        <taxon>NPAAA clade</taxon>
        <taxon>indigoferoid/millettioid clade</taxon>
        <taxon>Phaseoleae</taxon>
        <taxon>Phaseolus</taxon>
    </lineage>
</organism>
<dbReference type="OMA" id="PYVETSY"/>
<dbReference type="STRING" id="3885.V7B494"/>
<feature type="domain" description="Leucine-rich repeat-containing N-terminal plant-type" evidence="7">
    <location>
        <begin position="25"/>
        <end position="59"/>
    </location>
</feature>
<feature type="non-terminal residue" evidence="8">
    <location>
        <position position="365"/>
    </location>
</feature>
<keyword evidence="1" id="KW-0433">Leucine-rich repeat</keyword>
<dbReference type="SMART" id="SM00369">
    <property type="entry name" value="LRR_TYP"/>
    <property type="match status" value="6"/>
</dbReference>
<gene>
    <name evidence="8" type="ORF">PHAVU_008G109000g</name>
</gene>
<keyword evidence="5" id="KW-0472">Membrane</keyword>
<dbReference type="InterPro" id="IPR052941">
    <property type="entry name" value="StomDev_PlantInt_Reg"/>
</dbReference>
<dbReference type="Gramene" id="ESW12400">
    <property type="protein sequence ID" value="ESW12400"/>
    <property type="gene ID" value="PHAVU_008G109000g"/>
</dbReference>
<dbReference type="AlphaFoldDB" id="V7B494"/>
<feature type="chain" id="PRO_5004754063" description="Leucine-rich repeat-containing N-terminal plant-type domain-containing protein" evidence="6">
    <location>
        <begin position="20"/>
        <end position="365"/>
    </location>
</feature>
<evidence type="ECO:0000256" key="2">
    <source>
        <dbReference type="ARBA" id="ARBA00022692"/>
    </source>
</evidence>
<dbReference type="Pfam" id="PF08263">
    <property type="entry name" value="LRRNT_2"/>
    <property type="match status" value="1"/>
</dbReference>
<keyword evidence="2" id="KW-0812">Transmembrane</keyword>
<evidence type="ECO:0000259" key="7">
    <source>
        <dbReference type="Pfam" id="PF08263"/>
    </source>
</evidence>
<feature type="signal peptide" evidence="6">
    <location>
        <begin position="1"/>
        <end position="19"/>
    </location>
</feature>
<evidence type="ECO:0000313" key="8">
    <source>
        <dbReference type="EMBL" id="ESW12400.1"/>
    </source>
</evidence>
<dbReference type="InterPro" id="IPR003591">
    <property type="entry name" value="Leu-rich_rpt_typical-subtyp"/>
</dbReference>
<proteinExistence type="predicted"/>
<evidence type="ECO:0000256" key="5">
    <source>
        <dbReference type="ARBA" id="ARBA00023136"/>
    </source>
</evidence>
<dbReference type="SMART" id="SM00365">
    <property type="entry name" value="LRR_SD22"/>
    <property type="match status" value="3"/>
</dbReference>
<sequence length="365" mass="40917">MKSIGMFLSFFVILQVMWCEGCRKDEREGLLSLNSRFRFPFSWEWGGTDCCEWKGVECNATTGRVAKLDLSCWNCYPGMQKYINWHLNYSEFFVFKDLKSLNLSNSLIVGSSDNNKGLKNLEVLDLSFNNLNGAKILSSLDGFSSLKSIYLKFSFDPSSFHGFETLSSKLPNLEVLDMSDNPLTNEILPFLGRFSSLKELYLAGTQLDSDLHRNIGLCSMLMNLEVLDLSENNFNDSDIAYALSGLSSLKSLNLGDIQLTPRSILSLSKLSSLEILDLTRNQLNESIMWRLGNDGFTWPTGLQVLGLSGNKFSNKVLSSLTGLRFLKSLDLSNNQLEGSLDISGLSTFTSLKMLDLSFNQINNFV</sequence>
<dbReference type="eggNOG" id="KOG0619">
    <property type="taxonomic scope" value="Eukaryota"/>
</dbReference>
<keyword evidence="9" id="KW-1185">Reference proteome</keyword>
<dbReference type="PANTHER" id="PTHR48004">
    <property type="entry name" value="OS01G0149700 PROTEIN"/>
    <property type="match status" value="1"/>
</dbReference>
<dbReference type="Gene3D" id="3.80.10.10">
    <property type="entry name" value="Ribonuclease Inhibitor"/>
    <property type="match status" value="2"/>
</dbReference>